<feature type="chain" id="PRO_5038632479" description="thiosulfate sulfurtransferase" evidence="5">
    <location>
        <begin position="23"/>
        <end position="349"/>
    </location>
</feature>
<gene>
    <name evidence="7" type="ORF">SAMN05444126_11512</name>
</gene>
<dbReference type="CDD" id="cd01448">
    <property type="entry name" value="TST_Repeat_1"/>
    <property type="match status" value="1"/>
</dbReference>
<dbReference type="AlphaFoldDB" id="A0A1H9UM59"/>
<evidence type="ECO:0000256" key="5">
    <source>
        <dbReference type="SAM" id="SignalP"/>
    </source>
</evidence>
<dbReference type="RefSeq" id="WP_093073127.1">
    <property type="nucleotide sequence ID" value="NZ_FOGV01000015.1"/>
</dbReference>
<dbReference type="CDD" id="cd01449">
    <property type="entry name" value="TST_Repeat_2"/>
    <property type="match status" value="1"/>
</dbReference>
<organism evidence="7 8">
    <name type="scientific">Salisediminibacterium halotolerans</name>
    <dbReference type="NCBI Taxonomy" id="517425"/>
    <lineage>
        <taxon>Bacteria</taxon>
        <taxon>Bacillati</taxon>
        <taxon>Bacillota</taxon>
        <taxon>Bacilli</taxon>
        <taxon>Bacillales</taxon>
        <taxon>Bacillaceae</taxon>
        <taxon>Salisediminibacterium</taxon>
    </lineage>
</organism>
<comment type="catalytic activity">
    <reaction evidence="3">
        <text>thiosulfate + hydrogen cyanide = thiocyanate + sulfite + 2 H(+)</text>
        <dbReference type="Rhea" id="RHEA:16881"/>
        <dbReference type="ChEBI" id="CHEBI:15378"/>
        <dbReference type="ChEBI" id="CHEBI:17359"/>
        <dbReference type="ChEBI" id="CHEBI:18022"/>
        <dbReference type="ChEBI" id="CHEBI:18407"/>
        <dbReference type="ChEBI" id="CHEBI:33542"/>
        <dbReference type="EC" id="2.8.1.1"/>
    </reaction>
</comment>
<reference evidence="8" key="1">
    <citation type="submission" date="2016-10" db="EMBL/GenBank/DDBJ databases">
        <authorList>
            <person name="de Groot N.N."/>
        </authorList>
    </citation>
    <scope>NUCLEOTIDE SEQUENCE [LARGE SCALE GENOMIC DNA]</scope>
    <source>
        <strain evidence="8">10nlg</strain>
    </source>
</reference>
<feature type="region of interest" description="Disordered" evidence="4">
    <location>
        <begin position="24"/>
        <end position="77"/>
    </location>
</feature>
<accession>A0A1H9UM59</accession>
<feature type="domain" description="Rhodanese" evidence="6">
    <location>
        <begin position="91"/>
        <end position="198"/>
    </location>
</feature>
<evidence type="ECO:0000256" key="1">
    <source>
        <dbReference type="ARBA" id="ARBA00012245"/>
    </source>
</evidence>
<dbReference type="PANTHER" id="PTHR43855">
    <property type="entry name" value="THIOSULFATE SULFURTRANSFERASE"/>
    <property type="match status" value="1"/>
</dbReference>
<dbReference type="OrthoDB" id="9770030at2"/>
<dbReference type="EMBL" id="FOGV01000015">
    <property type="protein sequence ID" value="SES10429.1"/>
    <property type="molecule type" value="Genomic_DNA"/>
</dbReference>
<evidence type="ECO:0000313" key="8">
    <source>
        <dbReference type="Proteomes" id="UP000199318"/>
    </source>
</evidence>
<dbReference type="InterPro" id="IPR001763">
    <property type="entry name" value="Rhodanese-like_dom"/>
</dbReference>
<feature type="signal peptide" evidence="5">
    <location>
        <begin position="1"/>
        <end position="22"/>
    </location>
</feature>
<dbReference type="SUPFAM" id="SSF52821">
    <property type="entry name" value="Rhodanese/Cell cycle control phosphatase"/>
    <property type="match status" value="2"/>
</dbReference>
<proteinExistence type="predicted"/>
<dbReference type="Gene3D" id="3.40.250.10">
    <property type="entry name" value="Rhodanese-like domain"/>
    <property type="match status" value="2"/>
</dbReference>
<sequence length="349" mass="38471">MKRLNRTALTLIAGAMVLTACGNDDDTEAGADGNNNADVDNSNAENNNDEENEADSDTEEASDESGAPAQPSDYPNEDLLVDTDWVEEHIDDDDVQFVDMRDEGFEGGHIPGAVHTTWQDLNDMDHGVDGMILDADEYAKKIEELGISDDTTVVAYDDGTGTGPARLFYGLEYYGHDDVRILNGGFQAWNAEGRDIDSGEADVETGEFEAEAREETTVDLDYTEESIDDENSVLLDVRSDEEFSGEDVRTDRGGHIPTAVNLPWTEALHDGEIEYLKAPDELEELYAAEGITADEEEIIVYCQTNVRAAHTYFTLRLLGFDNIVAYEGSWSEWGNDPDVPIDNPSEDNE</sequence>
<evidence type="ECO:0000313" key="7">
    <source>
        <dbReference type="EMBL" id="SES10429.1"/>
    </source>
</evidence>
<dbReference type="STRING" id="1464123.SAMN05444126_11512"/>
<protein>
    <recommendedName>
        <fullName evidence="1">thiosulfate sulfurtransferase</fullName>
        <ecNumber evidence="1">2.8.1.1</ecNumber>
    </recommendedName>
</protein>
<dbReference type="PANTHER" id="PTHR43855:SF1">
    <property type="entry name" value="THIOSULFATE SULFURTRANSFERASE"/>
    <property type="match status" value="1"/>
</dbReference>
<name>A0A1H9UM59_9BACI</name>
<feature type="compositionally biased region" description="Low complexity" evidence="4">
    <location>
        <begin position="30"/>
        <end position="46"/>
    </location>
</feature>
<dbReference type="PROSITE" id="PS51257">
    <property type="entry name" value="PROKAR_LIPOPROTEIN"/>
    <property type="match status" value="1"/>
</dbReference>
<dbReference type="GO" id="GO:0004792">
    <property type="term" value="F:thiosulfate-cyanide sulfurtransferase activity"/>
    <property type="evidence" value="ECO:0007669"/>
    <property type="project" value="UniProtKB-EC"/>
</dbReference>
<feature type="compositionally biased region" description="Acidic residues" evidence="4">
    <location>
        <begin position="47"/>
        <end position="63"/>
    </location>
</feature>
<comment type="caution">
    <text evidence="7">The sequence shown here is derived from an EMBL/GenBank/DDBJ whole genome shotgun (WGS) entry which is preliminary data.</text>
</comment>
<dbReference type="InterPro" id="IPR051126">
    <property type="entry name" value="Thiosulfate_sulfurtransferase"/>
</dbReference>
<keyword evidence="2" id="KW-0677">Repeat</keyword>
<keyword evidence="5" id="KW-0732">Signal</keyword>
<dbReference type="Pfam" id="PF00581">
    <property type="entry name" value="Rhodanese"/>
    <property type="match status" value="2"/>
</dbReference>
<keyword evidence="8" id="KW-1185">Reference proteome</keyword>
<evidence type="ECO:0000256" key="2">
    <source>
        <dbReference type="ARBA" id="ARBA00022737"/>
    </source>
</evidence>
<dbReference type="Proteomes" id="UP000199318">
    <property type="component" value="Unassembled WGS sequence"/>
</dbReference>
<dbReference type="SMART" id="SM00450">
    <property type="entry name" value="RHOD"/>
    <property type="match status" value="2"/>
</dbReference>
<dbReference type="PROSITE" id="PS50206">
    <property type="entry name" value="RHODANESE_3"/>
    <property type="match status" value="2"/>
</dbReference>
<feature type="domain" description="Rhodanese" evidence="6">
    <location>
        <begin position="228"/>
        <end position="342"/>
    </location>
</feature>
<evidence type="ECO:0000256" key="3">
    <source>
        <dbReference type="ARBA" id="ARBA00047549"/>
    </source>
</evidence>
<dbReference type="EC" id="2.8.1.1" evidence="1"/>
<evidence type="ECO:0000256" key="4">
    <source>
        <dbReference type="SAM" id="MobiDB-lite"/>
    </source>
</evidence>
<evidence type="ECO:0000259" key="6">
    <source>
        <dbReference type="PROSITE" id="PS50206"/>
    </source>
</evidence>
<dbReference type="InterPro" id="IPR036873">
    <property type="entry name" value="Rhodanese-like_dom_sf"/>
</dbReference>